<gene>
    <name evidence="1" type="ORF">FFWV33_15925</name>
</gene>
<dbReference type="AlphaFoldDB" id="A0A2S1LGP4"/>
<proteinExistence type="predicted"/>
<organism evidence="1 2">
    <name type="scientific">Flavobacterium faecale</name>
    <dbReference type="NCBI Taxonomy" id="1355330"/>
    <lineage>
        <taxon>Bacteria</taxon>
        <taxon>Pseudomonadati</taxon>
        <taxon>Bacteroidota</taxon>
        <taxon>Flavobacteriia</taxon>
        <taxon>Flavobacteriales</taxon>
        <taxon>Flavobacteriaceae</taxon>
        <taxon>Flavobacterium</taxon>
    </lineage>
</organism>
<evidence type="ECO:0000313" key="2">
    <source>
        <dbReference type="Proteomes" id="UP000244527"/>
    </source>
</evidence>
<keyword evidence="2" id="KW-1185">Reference proteome</keyword>
<dbReference type="EMBL" id="CP020918">
    <property type="protein sequence ID" value="AWG22907.1"/>
    <property type="molecule type" value="Genomic_DNA"/>
</dbReference>
<accession>A0A2S1LGP4</accession>
<evidence type="ECO:0000313" key="1">
    <source>
        <dbReference type="EMBL" id="AWG22907.1"/>
    </source>
</evidence>
<sequence length="166" mass="19679">MKNSDPYRILTRYYNSQPFRIVIEYYDIECANLYEVVKSLFKYPGIQEDDTLESFIYASAFAYICRDFLNREEHKDLHGNFIFLLNEMNYDEDDIKLLKQRLSTETLGIDPKFYGELIWAVINDYKKIINNDLKKLLKTNENIENFMGSTLGFNDMDSSIQIPSEM</sequence>
<protein>
    <submittedName>
        <fullName evidence="1">Uncharacterized protein</fullName>
    </submittedName>
</protein>
<name>A0A2S1LGP4_9FLAO</name>
<reference evidence="1 2" key="1">
    <citation type="submission" date="2017-04" db="EMBL/GenBank/DDBJ databases">
        <title>Compelte genome sequence of WV33.</title>
        <authorList>
            <person name="Lee P.C."/>
        </authorList>
    </citation>
    <scope>NUCLEOTIDE SEQUENCE [LARGE SCALE GENOMIC DNA]</scope>
    <source>
        <strain evidence="1 2">WV33</strain>
    </source>
</reference>
<dbReference type="Proteomes" id="UP000244527">
    <property type="component" value="Chromosome"/>
</dbReference>
<dbReference type="KEGG" id="ffa:FFWV33_15925"/>
<dbReference type="RefSeq" id="WP_108741812.1">
    <property type="nucleotide sequence ID" value="NZ_CP020918.1"/>
</dbReference>
<dbReference type="OrthoDB" id="9837923at2"/>